<proteinExistence type="predicted"/>
<protein>
    <submittedName>
        <fullName evidence="2">Uncharacterized protein</fullName>
    </submittedName>
</protein>
<feature type="region of interest" description="Disordered" evidence="1">
    <location>
        <begin position="143"/>
        <end position="173"/>
    </location>
</feature>
<dbReference type="OrthoDB" id="10366087at2759"/>
<comment type="caution">
    <text evidence="2">The sequence shown here is derived from an EMBL/GenBank/DDBJ whole genome shotgun (WGS) entry which is preliminary data.</text>
</comment>
<dbReference type="Proteomes" id="UP000439903">
    <property type="component" value="Unassembled WGS sequence"/>
</dbReference>
<reference evidence="2 3" key="1">
    <citation type="journal article" date="2019" name="Environ. Microbiol.">
        <title>At the nexus of three kingdoms: the genome of the mycorrhizal fungus Gigaspora margarita provides insights into plant, endobacterial and fungal interactions.</title>
        <authorList>
            <person name="Venice F."/>
            <person name="Ghignone S."/>
            <person name="Salvioli di Fossalunga A."/>
            <person name="Amselem J."/>
            <person name="Novero M."/>
            <person name="Xianan X."/>
            <person name="Sedzielewska Toro K."/>
            <person name="Morin E."/>
            <person name="Lipzen A."/>
            <person name="Grigoriev I.V."/>
            <person name="Henrissat B."/>
            <person name="Martin F.M."/>
            <person name="Bonfante P."/>
        </authorList>
    </citation>
    <scope>NUCLEOTIDE SEQUENCE [LARGE SCALE GENOMIC DNA]</scope>
    <source>
        <strain evidence="2 3">BEG34</strain>
    </source>
</reference>
<gene>
    <name evidence="2" type="ORF">F8M41_019602</name>
</gene>
<keyword evidence="3" id="KW-1185">Reference proteome</keyword>
<dbReference type="EMBL" id="WTPW01000052">
    <property type="protein sequence ID" value="KAF0554110.1"/>
    <property type="molecule type" value="Genomic_DNA"/>
</dbReference>
<organism evidence="2 3">
    <name type="scientific">Gigaspora margarita</name>
    <dbReference type="NCBI Taxonomy" id="4874"/>
    <lineage>
        <taxon>Eukaryota</taxon>
        <taxon>Fungi</taxon>
        <taxon>Fungi incertae sedis</taxon>
        <taxon>Mucoromycota</taxon>
        <taxon>Glomeromycotina</taxon>
        <taxon>Glomeromycetes</taxon>
        <taxon>Diversisporales</taxon>
        <taxon>Gigasporaceae</taxon>
        <taxon>Gigaspora</taxon>
    </lineage>
</organism>
<feature type="compositionally biased region" description="Acidic residues" evidence="1">
    <location>
        <begin position="145"/>
        <end position="167"/>
    </location>
</feature>
<accession>A0A8H4EU70</accession>
<evidence type="ECO:0000313" key="2">
    <source>
        <dbReference type="EMBL" id="KAF0554110.1"/>
    </source>
</evidence>
<name>A0A8H4EU70_GIGMA</name>
<dbReference type="AlphaFoldDB" id="A0A8H4EU70"/>
<evidence type="ECO:0000256" key="1">
    <source>
        <dbReference type="SAM" id="MobiDB-lite"/>
    </source>
</evidence>
<evidence type="ECO:0000313" key="3">
    <source>
        <dbReference type="Proteomes" id="UP000439903"/>
    </source>
</evidence>
<sequence length="173" mass="20779">MPKIKQQRFKKDTIYLDMASGTISLKKNRPDGRRIYKNKKDNIIIISNIRIVFFKDNEIIKPPSDYYYQYDYGDKVDVVKKSANVNGVPCFLFGNDLYRYTIFYKRKRIFQFQSMMQFSISRPKCIFSYNRKKNKEVYSKVNEVLGEDDENEDEEIEDIEMEDDSDDEKNNYL</sequence>